<proteinExistence type="predicted"/>
<accession>A0A1E3PW12</accession>
<gene>
    <name evidence="2" type="ORF">LIPSTDRAFT_107822</name>
</gene>
<dbReference type="AlphaFoldDB" id="A0A1E3PW12"/>
<feature type="compositionally biased region" description="Low complexity" evidence="1">
    <location>
        <begin position="146"/>
        <end position="170"/>
    </location>
</feature>
<evidence type="ECO:0000313" key="2">
    <source>
        <dbReference type="EMBL" id="ODQ69591.1"/>
    </source>
</evidence>
<dbReference type="Proteomes" id="UP000094385">
    <property type="component" value="Unassembled WGS sequence"/>
</dbReference>
<feature type="compositionally biased region" description="Low complexity" evidence="1">
    <location>
        <begin position="19"/>
        <end position="33"/>
    </location>
</feature>
<evidence type="ECO:0000313" key="3">
    <source>
        <dbReference type="Proteomes" id="UP000094385"/>
    </source>
</evidence>
<dbReference type="EMBL" id="KV454303">
    <property type="protein sequence ID" value="ODQ69591.1"/>
    <property type="molecule type" value="Genomic_DNA"/>
</dbReference>
<evidence type="ECO:0000256" key="1">
    <source>
        <dbReference type="SAM" id="MobiDB-lite"/>
    </source>
</evidence>
<keyword evidence="3" id="KW-1185">Reference proteome</keyword>
<reference evidence="2 3" key="1">
    <citation type="journal article" date="2016" name="Proc. Natl. Acad. Sci. U.S.A.">
        <title>Comparative genomics of biotechnologically important yeasts.</title>
        <authorList>
            <person name="Riley R."/>
            <person name="Haridas S."/>
            <person name="Wolfe K.H."/>
            <person name="Lopes M.R."/>
            <person name="Hittinger C.T."/>
            <person name="Goeker M."/>
            <person name="Salamov A.A."/>
            <person name="Wisecaver J.H."/>
            <person name="Long T.M."/>
            <person name="Calvey C.H."/>
            <person name="Aerts A.L."/>
            <person name="Barry K.W."/>
            <person name="Choi C."/>
            <person name="Clum A."/>
            <person name="Coughlan A.Y."/>
            <person name="Deshpande S."/>
            <person name="Douglass A.P."/>
            <person name="Hanson S.J."/>
            <person name="Klenk H.-P."/>
            <person name="LaButti K.M."/>
            <person name="Lapidus A."/>
            <person name="Lindquist E.A."/>
            <person name="Lipzen A.M."/>
            <person name="Meier-Kolthoff J.P."/>
            <person name="Ohm R.A."/>
            <person name="Otillar R.P."/>
            <person name="Pangilinan J.L."/>
            <person name="Peng Y."/>
            <person name="Rokas A."/>
            <person name="Rosa C.A."/>
            <person name="Scheuner C."/>
            <person name="Sibirny A.A."/>
            <person name="Slot J.C."/>
            <person name="Stielow J.B."/>
            <person name="Sun H."/>
            <person name="Kurtzman C.P."/>
            <person name="Blackwell M."/>
            <person name="Grigoriev I.V."/>
            <person name="Jeffries T.W."/>
        </authorList>
    </citation>
    <scope>NUCLEOTIDE SEQUENCE [LARGE SCALE GENOMIC DNA]</scope>
    <source>
        <strain evidence="2 3">NRRL Y-11557</strain>
    </source>
</reference>
<sequence>MSDAPPPHLHGQEPCQPVSRSSSAGSSPSTALSVPSLVRSQSVPVQLSPASTSQQHALSTQTLPSPFQENVVPSPMRLNTIMAPAQSLNMPPYILTGHRTQQQLPPMTSEYARRPSLPPLLLFGEGQHQFLMPMPNLPLVQPSGPLSDAASQPPSSSSSSSSTALARSTSAGGGMRRPKSHVITACSNCKKAHLACDGMSCLLLFIYLLLFHSFASMAYFGIGSVSFTTAALNITIMFRIPRPGLEPDNLESSPHWWTCHSITVVAEPDLESTKVDMSGQCVIEGRHD</sequence>
<protein>
    <submittedName>
        <fullName evidence="2">Uncharacterized protein</fullName>
    </submittedName>
</protein>
<feature type="region of interest" description="Disordered" evidence="1">
    <location>
        <begin position="1"/>
        <end position="71"/>
    </location>
</feature>
<feature type="compositionally biased region" description="Polar residues" evidence="1">
    <location>
        <begin position="38"/>
        <end position="68"/>
    </location>
</feature>
<dbReference type="OrthoDB" id="5431189at2759"/>
<organism evidence="2 3">
    <name type="scientific">Lipomyces starkeyi NRRL Y-11557</name>
    <dbReference type="NCBI Taxonomy" id="675824"/>
    <lineage>
        <taxon>Eukaryota</taxon>
        <taxon>Fungi</taxon>
        <taxon>Dikarya</taxon>
        <taxon>Ascomycota</taxon>
        <taxon>Saccharomycotina</taxon>
        <taxon>Lipomycetes</taxon>
        <taxon>Lipomycetales</taxon>
        <taxon>Lipomycetaceae</taxon>
        <taxon>Lipomyces</taxon>
    </lineage>
</organism>
<feature type="region of interest" description="Disordered" evidence="1">
    <location>
        <begin position="141"/>
        <end position="178"/>
    </location>
</feature>
<name>A0A1E3PW12_LIPST</name>